<evidence type="ECO:0000313" key="1">
    <source>
        <dbReference type="EMBL" id="KAF7600618.1"/>
    </source>
</evidence>
<dbReference type="RefSeq" id="WP_095523186.1">
    <property type="nucleotide sequence ID" value="NZ_MDUX01000003.1"/>
</dbReference>
<evidence type="ECO:0000313" key="3">
    <source>
        <dbReference type="Proteomes" id="UP000216107"/>
    </source>
</evidence>
<dbReference type="Proteomes" id="UP000623509">
    <property type="component" value="Unassembled WGS sequence"/>
</dbReference>
<protein>
    <submittedName>
        <fullName evidence="2">Uncharacterized protein</fullName>
    </submittedName>
</protein>
<accession>A0A272EYN9</accession>
<reference evidence="1 4" key="1">
    <citation type="submission" date="2016-08" db="EMBL/GenBank/DDBJ databases">
        <title>Candidatus Dactylopiibacterium carminicum genome sequence.</title>
        <authorList>
            <person name="Ramirez-Puebla S.T."/>
            <person name="Ormeno-Orrillo E."/>
            <person name="Vera-Ponce De Leon A."/>
            <person name="Luis L."/>
            <person name="Sanchez-Flores A."/>
            <person name="Monica R."/>
            <person name="Martinez-Romero E."/>
        </authorList>
    </citation>
    <scope>NUCLEOTIDE SEQUENCE [LARGE SCALE GENOMIC DNA]</scope>
    <source>
        <strain evidence="1">END1</strain>
    </source>
</reference>
<name>A0A272EYN9_9RHOO</name>
<organism evidence="2 3">
    <name type="scientific">Candidatus Dactylopiibacterium carminicum</name>
    <dbReference type="NCBI Taxonomy" id="857335"/>
    <lineage>
        <taxon>Bacteria</taxon>
        <taxon>Pseudomonadati</taxon>
        <taxon>Pseudomonadota</taxon>
        <taxon>Betaproteobacteria</taxon>
        <taxon>Rhodocyclales</taxon>
        <taxon>Rhodocyclaceae</taxon>
        <taxon>Candidatus Dactylopiibacterium</taxon>
    </lineage>
</organism>
<dbReference type="Proteomes" id="UP000216107">
    <property type="component" value="Unassembled WGS sequence"/>
</dbReference>
<keyword evidence="4" id="KW-1185">Reference proteome</keyword>
<evidence type="ECO:0000313" key="4">
    <source>
        <dbReference type="Proteomes" id="UP000623509"/>
    </source>
</evidence>
<sequence length="149" mass="15105">MTALTKNRNTPSRGTVRAVRGYPLGAAARAFAGGIAVLNAAGFAVPATTATARIALGRFAAEVDNSAGANGAASVEVERGVFRFDNSADADLITLADVGKRCYLVDDQTVAKTGAVVESAATRSVAGYVDDVDDQGVWVLLDPTSGASA</sequence>
<dbReference type="AlphaFoldDB" id="A0A272EYN9"/>
<dbReference type="EMBL" id="NMRN01000002">
    <property type="protein sequence ID" value="PAS95146.1"/>
    <property type="molecule type" value="Genomic_DNA"/>
</dbReference>
<comment type="caution">
    <text evidence="2">The sequence shown here is derived from an EMBL/GenBank/DDBJ whole genome shotgun (WGS) entry which is preliminary data.</text>
</comment>
<proteinExistence type="predicted"/>
<evidence type="ECO:0000313" key="2">
    <source>
        <dbReference type="EMBL" id="PAS95146.1"/>
    </source>
</evidence>
<gene>
    <name evidence="1" type="ORF">BGI27_01675</name>
    <name evidence="2" type="ORF">CGU29_01490</name>
</gene>
<dbReference type="OrthoDB" id="5465205at2"/>
<reference evidence="2 3" key="2">
    <citation type="submission" date="2017-07" db="EMBL/GenBank/DDBJ databases">
        <title>Candidatus Dactylopiibacterium carminicum, a nitrogen-fixing symbiont of the cochineal insect Dactylopius coccus and Dactylopius opuntiae (Hemiptera: Coccoidea: Dactylopiidae).</title>
        <authorList>
            <person name="Vera A."/>
        </authorList>
    </citation>
    <scope>NUCLEOTIDE SEQUENCE [LARGE SCALE GENOMIC DNA]</scope>
    <source>
        <strain evidence="2 3">NFDCM</strain>
    </source>
</reference>
<dbReference type="EMBL" id="MDUX01000003">
    <property type="protein sequence ID" value="KAF7600618.1"/>
    <property type="molecule type" value="Genomic_DNA"/>
</dbReference>